<feature type="non-terminal residue" evidence="2">
    <location>
        <position position="1"/>
    </location>
</feature>
<sequence length="133" mass="15083">TKVDKSKGKKRTGGAIKKIDPEQVSLALSISCKKRENTEDNSYKSNAISLYDCSFAEKQQFENDEKIMEQGSSNDGDDEKDDDTNAKKNLEKSYNKHVVNNQAGDDCFFALYLLHYTKVKINSKMQERGMQLS</sequence>
<dbReference type="EMBL" id="SNRW01011490">
    <property type="protein sequence ID" value="KAA6375081.1"/>
    <property type="molecule type" value="Genomic_DNA"/>
</dbReference>
<feature type="region of interest" description="Disordered" evidence="1">
    <location>
        <begin position="62"/>
        <end position="89"/>
    </location>
</feature>
<proteinExistence type="predicted"/>
<dbReference type="Proteomes" id="UP000324800">
    <property type="component" value="Unassembled WGS sequence"/>
</dbReference>
<comment type="caution">
    <text evidence="2">The sequence shown here is derived from an EMBL/GenBank/DDBJ whole genome shotgun (WGS) entry which is preliminary data.</text>
</comment>
<accession>A0A5J4UYW8</accession>
<evidence type="ECO:0000313" key="3">
    <source>
        <dbReference type="Proteomes" id="UP000324800"/>
    </source>
</evidence>
<gene>
    <name evidence="2" type="ORF">EZS28_029391</name>
</gene>
<reference evidence="2 3" key="1">
    <citation type="submission" date="2019-03" db="EMBL/GenBank/DDBJ databases">
        <title>Single cell metagenomics reveals metabolic interactions within the superorganism composed of flagellate Streblomastix strix and complex community of Bacteroidetes bacteria on its surface.</title>
        <authorList>
            <person name="Treitli S.C."/>
            <person name="Kolisko M."/>
            <person name="Husnik F."/>
            <person name="Keeling P."/>
            <person name="Hampl V."/>
        </authorList>
    </citation>
    <scope>NUCLEOTIDE SEQUENCE [LARGE SCALE GENOMIC DNA]</scope>
    <source>
        <strain evidence="2">ST1C</strain>
    </source>
</reference>
<organism evidence="2 3">
    <name type="scientific">Streblomastix strix</name>
    <dbReference type="NCBI Taxonomy" id="222440"/>
    <lineage>
        <taxon>Eukaryota</taxon>
        <taxon>Metamonada</taxon>
        <taxon>Preaxostyla</taxon>
        <taxon>Oxymonadida</taxon>
        <taxon>Streblomastigidae</taxon>
        <taxon>Streblomastix</taxon>
    </lineage>
</organism>
<name>A0A5J4UYW8_9EUKA</name>
<evidence type="ECO:0000313" key="2">
    <source>
        <dbReference type="EMBL" id="KAA6375081.1"/>
    </source>
</evidence>
<dbReference type="AlphaFoldDB" id="A0A5J4UYW8"/>
<protein>
    <submittedName>
        <fullName evidence="2">Uncharacterized protein</fullName>
    </submittedName>
</protein>
<evidence type="ECO:0000256" key="1">
    <source>
        <dbReference type="SAM" id="MobiDB-lite"/>
    </source>
</evidence>